<feature type="region of interest" description="Disordered" evidence="1">
    <location>
        <begin position="37"/>
        <end position="93"/>
    </location>
</feature>
<dbReference type="Gene3D" id="3.40.710.10">
    <property type="entry name" value="DD-peptidase/beta-lactamase superfamily"/>
    <property type="match status" value="1"/>
</dbReference>
<evidence type="ECO:0000313" key="4">
    <source>
        <dbReference type="Proteomes" id="UP000182077"/>
    </source>
</evidence>
<proteinExistence type="predicted"/>
<evidence type="ECO:0000313" key="3">
    <source>
        <dbReference type="EMBL" id="OJG47061.1"/>
    </source>
</evidence>
<feature type="compositionally biased region" description="Basic residues" evidence="1">
    <location>
        <begin position="61"/>
        <end position="71"/>
    </location>
</feature>
<dbReference type="PANTHER" id="PTHR35333:SF3">
    <property type="entry name" value="BETA-LACTAMASE-TYPE TRANSPEPTIDASE FOLD CONTAINING PROTEIN"/>
    <property type="match status" value="1"/>
</dbReference>
<organism evidence="3 4">
    <name type="scientific">Enterococcus hermanniensis</name>
    <dbReference type="NCBI Taxonomy" id="249189"/>
    <lineage>
        <taxon>Bacteria</taxon>
        <taxon>Bacillati</taxon>
        <taxon>Bacillota</taxon>
        <taxon>Bacilli</taxon>
        <taxon>Lactobacillales</taxon>
        <taxon>Enterococcaceae</taxon>
        <taxon>Enterococcus</taxon>
    </lineage>
</organism>
<sequence>MKKYIVVGVATLAIAGVAIFGATQLFSHSEKAPQAMVATKKSQSTTEKNSSTQASTTTKSSAKKATKKATKKSSSTTKAKETSASTSKTEASKEKATVNLDATALLNSAGNVSYGVYYFKDKTDLNHQNNQPMVAANVINAFIMDYAMNQTGGSQQVIENKTLSEWLAPMIQQNDIAATNVLIDHYGMDAMNAYFQDQGYSDTRIERRMLDINVLSTDKENYTSVNDCMTLLKKLYSKRKKAPQKAMLQLMEGQQIKNKIPEKIPKNMTIANLSGAQQTVENDIGIVFDKDHPFAIVVLASEVSDIVSTRTAIAEFSLTASMLK</sequence>
<dbReference type="SUPFAM" id="SSF56601">
    <property type="entry name" value="beta-lactamase/transpeptidase-like"/>
    <property type="match status" value="1"/>
</dbReference>
<comment type="caution">
    <text evidence="3">The sequence shown here is derived from an EMBL/GenBank/DDBJ whole genome shotgun (WGS) entry which is preliminary data.</text>
</comment>
<reference evidence="3 4" key="1">
    <citation type="submission" date="2014-12" db="EMBL/GenBank/DDBJ databases">
        <title>Draft genome sequences of 29 type strains of Enterococci.</title>
        <authorList>
            <person name="Zhong Z."/>
            <person name="Sun Z."/>
            <person name="Liu W."/>
            <person name="Zhang W."/>
            <person name="Zhang H."/>
        </authorList>
    </citation>
    <scope>NUCLEOTIDE SEQUENCE [LARGE SCALE GENOMIC DNA]</scope>
    <source>
        <strain evidence="3 4">DSM 17122</strain>
    </source>
</reference>
<evidence type="ECO:0000256" key="1">
    <source>
        <dbReference type="SAM" id="MobiDB-lite"/>
    </source>
</evidence>
<dbReference type="AlphaFoldDB" id="A0A1L8TRV5"/>
<dbReference type="GO" id="GO:0046677">
    <property type="term" value="P:response to antibiotic"/>
    <property type="evidence" value="ECO:0007669"/>
    <property type="project" value="InterPro"/>
</dbReference>
<protein>
    <recommendedName>
        <fullName evidence="2">Beta-lactamase class A catalytic domain-containing protein</fullName>
    </recommendedName>
</protein>
<dbReference type="EMBL" id="JXKQ01000001">
    <property type="protein sequence ID" value="OJG47061.1"/>
    <property type="molecule type" value="Genomic_DNA"/>
</dbReference>
<name>A0A1L8TRV5_9ENTE</name>
<dbReference type="InterPro" id="IPR000871">
    <property type="entry name" value="Beta-lactam_class-A"/>
</dbReference>
<dbReference type="STRING" id="249189.RV04_GL000308"/>
<dbReference type="InterPro" id="IPR012338">
    <property type="entry name" value="Beta-lactam/transpept-like"/>
</dbReference>
<evidence type="ECO:0000259" key="2">
    <source>
        <dbReference type="Pfam" id="PF13354"/>
    </source>
</evidence>
<dbReference type="InterPro" id="IPR045155">
    <property type="entry name" value="Beta-lactam_cat"/>
</dbReference>
<dbReference type="Proteomes" id="UP000182077">
    <property type="component" value="Unassembled WGS sequence"/>
</dbReference>
<gene>
    <name evidence="3" type="ORF">RV04_GL000308</name>
</gene>
<dbReference type="Pfam" id="PF13354">
    <property type="entry name" value="Beta-lactamase2"/>
    <property type="match status" value="1"/>
</dbReference>
<dbReference type="PANTHER" id="PTHR35333">
    <property type="entry name" value="BETA-LACTAMASE"/>
    <property type="match status" value="1"/>
</dbReference>
<feature type="compositionally biased region" description="Polar residues" evidence="1">
    <location>
        <begin position="40"/>
        <end position="49"/>
    </location>
</feature>
<dbReference type="GO" id="GO:0030655">
    <property type="term" value="P:beta-lactam antibiotic catabolic process"/>
    <property type="evidence" value="ECO:0007669"/>
    <property type="project" value="InterPro"/>
</dbReference>
<feature type="compositionally biased region" description="Low complexity" evidence="1">
    <location>
        <begin position="72"/>
        <end position="89"/>
    </location>
</feature>
<feature type="compositionally biased region" description="Low complexity" evidence="1">
    <location>
        <begin position="50"/>
        <end position="60"/>
    </location>
</feature>
<accession>A0A1L8TRV5</accession>
<dbReference type="GO" id="GO:0008800">
    <property type="term" value="F:beta-lactamase activity"/>
    <property type="evidence" value="ECO:0007669"/>
    <property type="project" value="InterPro"/>
</dbReference>
<feature type="domain" description="Beta-lactamase class A catalytic" evidence="2">
    <location>
        <begin position="161"/>
        <end position="299"/>
    </location>
</feature>
<keyword evidence="4" id="KW-1185">Reference proteome</keyword>